<keyword evidence="3" id="KW-1185">Reference proteome</keyword>
<dbReference type="Pfam" id="PF05819">
    <property type="entry name" value="NolX"/>
    <property type="match status" value="1"/>
</dbReference>
<feature type="compositionally biased region" description="Gly residues" evidence="1">
    <location>
        <begin position="61"/>
        <end position="70"/>
    </location>
</feature>
<dbReference type="EMBL" id="CP015118">
    <property type="protein sequence ID" value="ARN20765.1"/>
    <property type="molecule type" value="Genomic_DNA"/>
</dbReference>
<feature type="compositionally biased region" description="Low complexity" evidence="1">
    <location>
        <begin position="463"/>
        <end position="477"/>
    </location>
</feature>
<organism evidence="2 3">
    <name type="scientific">Piscinibacter gummiphilus</name>
    <dbReference type="NCBI Taxonomy" id="946333"/>
    <lineage>
        <taxon>Bacteria</taxon>
        <taxon>Pseudomonadati</taxon>
        <taxon>Pseudomonadota</taxon>
        <taxon>Betaproteobacteria</taxon>
        <taxon>Burkholderiales</taxon>
        <taxon>Sphaerotilaceae</taxon>
        <taxon>Piscinibacter</taxon>
    </lineage>
</organism>
<proteinExistence type="predicted"/>
<protein>
    <submittedName>
        <fullName evidence="2">Uncharacterized protein</fullName>
    </submittedName>
</protein>
<feature type="region of interest" description="Disordered" evidence="1">
    <location>
        <begin position="61"/>
        <end position="93"/>
    </location>
</feature>
<dbReference type="KEGG" id="rgu:A4W93_13145"/>
<dbReference type="InterPro" id="IPR008718">
    <property type="entry name" value="NolX"/>
</dbReference>
<dbReference type="PROSITE" id="PS51257">
    <property type="entry name" value="PROKAR_LIPOPROTEIN"/>
    <property type="match status" value="1"/>
</dbReference>
<evidence type="ECO:0000256" key="1">
    <source>
        <dbReference type="SAM" id="MobiDB-lite"/>
    </source>
</evidence>
<dbReference type="Proteomes" id="UP000193427">
    <property type="component" value="Chromosome"/>
</dbReference>
<gene>
    <name evidence="2" type="ORF">A4W93_13145</name>
</gene>
<dbReference type="AlphaFoldDB" id="A0A1W6L8Y7"/>
<evidence type="ECO:0000313" key="3">
    <source>
        <dbReference type="Proteomes" id="UP000193427"/>
    </source>
</evidence>
<feature type="region of interest" description="Disordered" evidence="1">
    <location>
        <begin position="437"/>
        <end position="493"/>
    </location>
</feature>
<sequence>MNTTVSRQPQSALFAAPGAAMQGCARQPASCKPPGMPSPLAAAIWGAALLMLRSQLQGAQGQGGGCGAAGGALDKPASSPALENVNDKPAAKPQQGELDFAKFVDLVRQLCNSAFSAGSPISGDSQSQQACDPCMQKPQAAAADPAVEQKRMETIAILGRHEGKFKKAVDGDGLDKMLKDEKTPPDLKRAIQDLKADPQMMEALDKAKTGKTDGKISAKDINILQSNSANKAFAEQKAEDFEQTYIPSDSKDPNAKPRPITNNDAQRELFRYSDNLPKHVSRESLQKIVDGTSEQGKCPPQLVAAAKFYVDNPAAWEKDMGKGANESIRKDGLANRVTKSMELTPSEDKTLKVLDENRDAFFGKGALNDKKLKQISEDPAAKPEVREAATALLDKKGSLLFNMLDNGKHGHGGNAIHAADDRSIGQGDLDRVLKDRNKTVAPAEKTLPAAETGAAEKSGRTGQAARTQNTAAAQAAQDMSDGTYNQPDNKHKKGGQLRDIANFFLKAYSFITGVVSDVLSVVANLKIPGLSWLAAAGAVGAKAASGAAKVASTALEGGDVKGAAVSAGIGVASTAVGVVIPGGGKAVGKAAGEAAEQGAKTGGKTWANQAVNNSTDITKGELAKEAGKEAAKSTTKNGAMTAFEESGAKAEVTGQVTNEVHGYQQQRAA</sequence>
<evidence type="ECO:0000313" key="2">
    <source>
        <dbReference type="EMBL" id="ARN20765.1"/>
    </source>
</evidence>
<name>A0A1W6L8Y7_9BURK</name>
<accession>A0A1W6L8Y7</accession>
<dbReference type="RefSeq" id="WP_085751043.1">
    <property type="nucleotide sequence ID" value="NZ_BSPR01000007.1"/>
</dbReference>
<reference evidence="2 3" key="1">
    <citation type="submission" date="2016-04" db="EMBL/GenBank/DDBJ databases">
        <title>Complete genome sequence of natural rubber-degrading, novel Gram-negative bacterium, Rhizobacter gummiphilus strain NS21.</title>
        <authorList>
            <person name="Tabata M."/>
            <person name="Kasai D."/>
            <person name="Fukuda M."/>
        </authorList>
    </citation>
    <scope>NUCLEOTIDE SEQUENCE [LARGE SCALE GENOMIC DNA]</scope>
    <source>
        <strain evidence="2 3">NS21</strain>
    </source>
</reference>
<dbReference type="OrthoDB" id="9801929at2"/>